<evidence type="ECO:0000313" key="4">
    <source>
        <dbReference type="Proteomes" id="UP000488956"/>
    </source>
</evidence>
<accession>A0A6G0LBU1</accession>
<keyword evidence="2" id="KW-0732">Signal</keyword>
<organism evidence="3 4">
    <name type="scientific">Phytophthora fragariae</name>
    <dbReference type="NCBI Taxonomy" id="53985"/>
    <lineage>
        <taxon>Eukaryota</taxon>
        <taxon>Sar</taxon>
        <taxon>Stramenopiles</taxon>
        <taxon>Oomycota</taxon>
        <taxon>Peronosporomycetes</taxon>
        <taxon>Peronosporales</taxon>
        <taxon>Peronosporaceae</taxon>
        <taxon>Phytophthora</taxon>
    </lineage>
</organism>
<dbReference type="EMBL" id="QXFX01000475">
    <property type="protein sequence ID" value="KAE9114277.1"/>
    <property type="molecule type" value="Genomic_DNA"/>
</dbReference>
<reference evidence="3 4" key="1">
    <citation type="submission" date="2018-09" db="EMBL/GenBank/DDBJ databases">
        <title>Genomic investigation of the strawberry pathogen Phytophthora fragariae indicates pathogenicity is determined by transcriptional variation in three key races.</title>
        <authorList>
            <person name="Adams T.M."/>
            <person name="Armitage A.D."/>
            <person name="Sobczyk M.K."/>
            <person name="Bates H.J."/>
            <person name="Dunwell J.M."/>
            <person name="Nellist C.F."/>
            <person name="Harrison R.J."/>
        </authorList>
    </citation>
    <scope>NUCLEOTIDE SEQUENCE [LARGE SCALE GENOMIC DNA]</scope>
    <source>
        <strain evidence="3 4">ONT-3</strain>
    </source>
</reference>
<evidence type="ECO:0000256" key="1">
    <source>
        <dbReference type="SAM" id="MobiDB-lite"/>
    </source>
</evidence>
<sequence length="96" mass="9895">MTFIRSGILVIRVVLHHSGCTGCASSGLLQCRSGCLDLEELGDHSARMGRPLSGIHSTGSVWPLHLGTCRKGKSAAGPGTIPPSRIFASGGTPPCL</sequence>
<proteinExistence type="predicted"/>
<dbReference type="Proteomes" id="UP000488956">
    <property type="component" value="Unassembled WGS sequence"/>
</dbReference>
<dbReference type="AlphaFoldDB" id="A0A6G0LBU1"/>
<feature type="chain" id="PRO_5026132160" description="Secreted protein" evidence="2">
    <location>
        <begin position="24"/>
        <end position="96"/>
    </location>
</feature>
<evidence type="ECO:0000313" key="3">
    <source>
        <dbReference type="EMBL" id="KAE9114277.1"/>
    </source>
</evidence>
<evidence type="ECO:0000256" key="2">
    <source>
        <dbReference type="SAM" id="SignalP"/>
    </source>
</evidence>
<feature type="region of interest" description="Disordered" evidence="1">
    <location>
        <begin position="73"/>
        <end position="96"/>
    </location>
</feature>
<name>A0A6G0LBU1_9STRA</name>
<feature type="signal peptide" evidence="2">
    <location>
        <begin position="1"/>
        <end position="23"/>
    </location>
</feature>
<protein>
    <recommendedName>
        <fullName evidence="5">Secreted protein</fullName>
    </recommendedName>
</protein>
<gene>
    <name evidence="3" type="ORF">PF010_g9766</name>
</gene>
<evidence type="ECO:0008006" key="5">
    <source>
        <dbReference type="Google" id="ProtNLM"/>
    </source>
</evidence>
<comment type="caution">
    <text evidence="3">The sequence shown here is derived from an EMBL/GenBank/DDBJ whole genome shotgun (WGS) entry which is preliminary data.</text>
</comment>